<accession>F0XM55</accession>
<sequence>MDAYLSILLDHPPSIRYFELSIPLPKLTGLWDATSDEERIRLQWSTPAGRERALFCNIIRDALEEDGQHRRRRCFPLTKLDYHLGLCALQGGVWEAAGEAHSFATDELSVKPGPGNAIIVWASHIDYWKRTMETSCRLSQQYLSSPLLAAAGSSPEAETDDQTDDEAEAACSDDRFSPYTLLLWHMAALKMHAPIPILQASASLQRLSPAPVSLRNYDLGARIRAWMKTPCARKSCWYSAQISRVVNREAAAAAAATADTATVTPAQALRARARQLLLSPLANHSMFLAAIVASSYAFYATSCSVCGMLELHPEMTATAAAAAAAAAATPVVDLYMADEDDAGLQAWFQAETGHSVWGPEQIPMCRCSFDGLTAWLREALAGDRTLELAFVAYTEKLRSG</sequence>
<dbReference type="OrthoDB" id="654211at2759"/>
<protein>
    <submittedName>
        <fullName evidence="1">Uncharacterized protein</fullName>
    </submittedName>
</protein>
<dbReference type="Proteomes" id="UP000007796">
    <property type="component" value="Unassembled WGS sequence"/>
</dbReference>
<proteinExistence type="predicted"/>
<gene>
    <name evidence="1" type="ORF">CMQ_5974</name>
</gene>
<dbReference type="STRING" id="655863.F0XM55"/>
<organism evidence="2">
    <name type="scientific">Grosmannia clavigera (strain kw1407 / UAMH 11150)</name>
    <name type="common">Blue stain fungus</name>
    <name type="synonym">Graphiocladiella clavigera</name>
    <dbReference type="NCBI Taxonomy" id="655863"/>
    <lineage>
        <taxon>Eukaryota</taxon>
        <taxon>Fungi</taxon>
        <taxon>Dikarya</taxon>
        <taxon>Ascomycota</taxon>
        <taxon>Pezizomycotina</taxon>
        <taxon>Sordariomycetes</taxon>
        <taxon>Sordariomycetidae</taxon>
        <taxon>Ophiostomatales</taxon>
        <taxon>Ophiostomataceae</taxon>
        <taxon>Leptographium</taxon>
    </lineage>
</organism>
<dbReference type="HOGENOM" id="CLU_688972_0_0_1"/>
<dbReference type="InParanoid" id="F0XM55"/>
<dbReference type="EMBL" id="GL629794">
    <property type="protein sequence ID" value="EFX01032.1"/>
    <property type="molecule type" value="Genomic_DNA"/>
</dbReference>
<keyword evidence="2" id="KW-1185">Reference proteome</keyword>
<dbReference type="PRINTS" id="PR00833">
    <property type="entry name" value="POAALLERGEN"/>
</dbReference>
<dbReference type="eggNOG" id="ENOG502STDX">
    <property type="taxonomic scope" value="Eukaryota"/>
</dbReference>
<name>F0XM55_GROCL</name>
<dbReference type="GeneID" id="25979355"/>
<dbReference type="AlphaFoldDB" id="F0XM55"/>
<reference evidence="1 2" key="1">
    <citation type="journal article" date="2011" name="Proc. Natl. Acad. Sci. U.S.A.">
        <title>Genome and transcriptome analyses of the mountain pine beetle-fungal symbiont Grosmannia clavigera, a lodgepole pine pathogen.</title>
        <authorList>
            <person name="DiGuistini S."/>
            <person name="Wang Y."/>
            <person name="Liao N.Y."/>
            <person name="Taylor G."/>
            <person name="Tanguay P."/>
            <person name="Feau N."/>
            <person name="Henrissat B."/>
            <person name="Chan S.K."/>
            <person name="Hesse-Orce U."/>
            <person name="Alamouti S.M."/>
            <person name="Tsui C.K.M."/>
            <person name="Docking R.T."/>
            <person name="Levasseur A."/>
            <person name="Haridas S."/>
            <person name="Robertson G."/>
            <person name="Birol I."/>
            <person name="Holt R.A."/>
            <person name="Marra M.A."/>
            <person name="Hamelin R.C."/>
            <person name="Hirst M."/>
            <person name="Jones S.J.M."/>
            <person name="Bohlmann J."/>
            <person name="Breuil C."/>
        </authorList>
    </citation>
    <scope>NUCLEOTIDE SEQUENCE [LARGE SCALE GENOMIC DNA]</scope>
    <source>
        <strain evidence="2">kw1407 / UAMH 11150</strain>
    </source>
</reference>
<evidence type="ECO:0000313" key="1">
    <source>
        <dbReference type="EMBL" id="EFX01032.1"/>
    </source>
</evidence>
<evidence type="ECO:0000313" key="2">
    <source>
        <dbReference type="Proteomes" id="UP000007796"/>
    </source>
</evidence>
<dbReference type="RefSeq" id="XP_014170514.1">
    <property type="nucleotide sequence ID" value="XM_014315039.1"/>
</dbReference>